<name>A0ABN7K3H0_9BACT</name>
<dbReference type="Proteomes" id="UP000789359">
    <property type="component" value="Unassembled WGS sequence"/>
</dbReference>
<feature type="domain" description="Flagellar Assembly Protein A N-terminal region" evidence="2">
    <location>
        <begin position="118"/>
        <end position="290"/>
    </location>
</feature>
<proteinExistence type="predicted"/>
<dbReference type="InterPro" id="IPR046866">
    <property type="entry name" value="FapA_N"/>
</dbReference>
<accession>A0ABN7K3H0</accession>
<comment type="caution">
    <text evidence="3">The sequence shown here is derived from an EMBL/GenBank/DDBJ whole genome shotgun (WGS) entry which is preliminary data.</text>
</comment>
<dbReference type="Pfam" id="PF20250">
    <property type="entry name" value="FapA_N"/>
    <property type="match status" value="1"/>
</dbReference>
<dbReference type="EMBL" id="CAJHOE010000001">
    <property type="protein sequence ID" value="CAD7287057.1"/>
    <property type="molecule type" value="Genomic_DNA"/>
</dbReference>
<sequence length="628" mass="70492">MSEETQEIVYFSPIQADTKTPLADIASIAQSQEIDPQFVDYRLLDVVTSYTDSEHNEPVTLMSKELDIFDDTAFFIDESLNIEQSYHVEYFDIRQAPQNQLPKISIGANSSLTKVIAKIHASKDIKHVSGYENLLYDYIAKQLIKAKILVGIREDELRKNLTKIASILRIKEMIDHDITLTVTTGAQAHKPTDAQMIFHYKNNTNNIQNDKINHASRGFLQGVVAGDVIMECIKPKNGRNGRNVRGEFIKMPEPKDNEFKDINVNAENIDKIEDDTSIKFIAKKPGFVSDKGGVYDIGEHLEVNEINFRDTGSVQTSIDANVSLFIKEDDVFKDAIGTGVIVEAKEVNVRGNIAANAQVIADDVVIGGQTHGKAKIKARTANIAVHIGTVEADDVSIDRLEGGTVIAKKARINSVVGGSITAEEIVIETLGSNCTMTAARLIDVKYLRGMNNRFIIDASKMRDQADEIPRQLELIKELEEQIDKIPKKLETKKMIIDENKGSINVIKAKVEELQNAKIVPPVTFMKKLKEYQQLVNDYNALLHEFKTKKAEYKGLKDELDVMQNGIFAAKVINRSNWLELNEIKFIVIDPPTEVSYITRQNEMIRIMTLTRDGDKFSVKKDNNIGLLQ</sequence>
<evidence type="ECO:0000313" key="4">
    <source>
        <dbReference type="Proteomes" id="UP000789359"/>
    </source>
</evidence>
<feature type="coiled-coil region" evidence="1">
    <location>
        <begin position="461"/>
        <end position="558"/>
    </location>
</feature>
<dbReference type="RefSeq" id="WP_230056457.1">
    <property type="nucleotide sequence ID" value="NZ_CAJHOE010000001.1"/>
</dbReference>
<evidence type="ECO:0000259" key="2">
    <source>
        <dbReference type="Pfam" id="PF20250"/>
    </source>
</evidence>
<evidence type="ECO:0000313" key="3">
    <source>
        <dbReference type="EMBL" id="CAD7287057.1"/>
    </source>
</evidence>
<protein>
    <recommendedName>
        <fullName evidence="2">Flagellar Assembly Protein A N-terminal region domain-containing protein</fullName>
    </recommendedName>
</protein>
<gene>
    <name evidence="3" type="ORF">LMG8286_00687</name>
</gene>
<organism evidence="3 4">
    <name type="scientific">Campylobacter suis</name>
    <dbReference type="NCBI Taxonomy" id="2790657"/>
    <lineage>
        <taxon>Bacteria</taxon>
        <taxon>Pseudomonadati</taxon>
        <taxon>Campylobacterota</taxon>
        <taxon>Epsilonproteobacteria</taxon>
        <taxon>Campylobacterales</taxon>
        <taxon>Campylobacteraceae</taxon>
        <taxon>Campylobacter</taxon>
    </lineage>
</organism>
<reference evidence="3 4" key="1">
    <citation type="submission" date="2020-11" db="EMBL/GenBank/DDBJ databases">
        <authorList>
            <person name="Peeters C."/>
        </authorList>
    </citation>
    <scope>NUCLEOTIDE SEQUENCE [LARGE SCALE GENOMIC DNA]</scope>
    <source>
        <strain evidence="3 4">LMG 8286</strain>
    </source>
</reference>
<keyword evidence="4" id="KW-1185">Reference proteome</keyword>
<keyword evidence="1" id="KW-0175">Coiled coil</keyword>
<evidence type="ECO:0000256" key="1">
    <source>
        <dbReference type="SAM" id="Coils"/>
    </source>
</evidence>